<dbReference type="STRING" id="157783.LK03_13875"/>
<dbReference type="Gene3D" id="3.40.630.30">
    <property type="match status" value="1"/>
</dbReference>
<gene>
    <name evidence="2" type="ORF">LK03_13875</name>
</gene>
<organism evidence="2 3">
    <name type="scientific">Pseudomonas cremoricolorata</name>
    <dbReference type="NCBI Taxonomy" id="157783"/>
    <lineage>
        <taxon>Bacteria</taxon>
        <taxon>Pseudomonadati</taxon>
        <taxon>Pseudomonadota</taxon>
        <taxon>Gammaproteobacteria</taxon>
        <taxon>Pseudomonadales</taxon>
        <taxon>Pseudomonadaceae</taxon>
        <taxon>Pseudomonas</taxon>
    </lineage>
</organism>
<feature type="domain" description="N-acetyltransferase" evidence="1">
    <location>
        <begin position="12"/>
        <end position="152"/>
    </location>
</feature>
<dbReference type="KEGG" id="psw:LK03_13875"/>
<proteinExistence type="predicted"/>
<dbReference type="AlphaFoldDB" id="A0A089WUT1"/>
<evidence type="ECO:0000313" key="3">
    <source>
        <dbReference type="Proteomes" id="UP000029493"/>
    </source>
</evidence>
<evidence type="ECO:0000313" key="2">
    <source>
        <dbReference type="EMBL" id="AIR90317.1"/>
    </source>
</evidence>
<name>A0A089WUT1_9PSED</name>
<dbReference type="eggNOG" id="COG1670">
    <property type="taxonomic scope" value="Bacteria"/>
</dbReference>
<protein>
    <submittedName>
        <fullName evidence="2">Acetyltransferase domain protein</fullName>
    </submittedName>
</protein>
<dbReference type="SUPFAM" id="SSF55729">
    <property type="entry name" value="Acyl-CoA N-acyltransferases (Nat)"/>
    <property type="match status" value="1"/>
</dbReference>
<dbReference type="InterPro" id="IPR051531">
    <property type="entry name" value="N-acetyltransferase"/>
</dbReference>
<dbReference type="InterPro" id="IPR016181">
    <property type="entry name" value="Acyl_CoA_acyltransferase"/>
</dbReference>
<accession>A0A089WUT1</accession>
<dbReference type="PANTHER" id="PTHR43792">
    <property type="entry name" value="GNAT FAMILY, PUTATIVE (AFU_ORTHOLOGUE AFUA_3G00765)-RELATED-RELATED"/>
    <property type="match status" value="1"/>
</dbReference>
<dbReference type="Pfam" id="PF13302">
    <property type="entry name" value="Acetyltransf_3"/>
    <property type="match status" value="1"/>
</dbReference>
<dbReference type="RefSeq" id="WP_038412920.1">
    <property type="nucleotide sequence ID" value="NZ_CP009455.1"/>
</dbReference>
<evidence type="ECO:0000259" key="1">
    <source>
        <dbReference type="Pfam" id="PF13302"/>
    </source>
</evidence>
<reference evidence="2 3" key="1">
    <citation type="submission" date="2014-09" db="EMBL/GenBank/DDBJ databases">
        <authorList>
            <person name="Chan K.-G."/>
        </authorList>
    </citation>
    <scope>NUCLEOTIDE SEQUENCE [LARGE SCALE GENOMIC DNA]</scope>
    <source>
        <strain evidence="2 3">ND07</strain>
    </source>
</reference>
<dbReference type="EMBL" id="CP009455">
    <property type="protein sequence ID" value="AIR90317.1"/>
    <property type="molecule type" value="Genomic_DNA"/>
</dbReference>
<keyword evidence="3" id="KW-1185">Reference proteome</keyword>
<dbReference type="InterPro" id="IPR000182">
    <property type="entry name" value="GNAT_dom"/>
</dbReference>
<dbReference type="GO" id="GO:0016747">
    <property type="term" value="F:acyltransferase activity, transferring groups other than amino-acyl groups"/>
    <property type="evidence" value="ECO:0007669"/>
    <property type="project" value="InterPro"/>
</dbReference>
<keyword evidence="2" id="KW-0808">Transferase</keyword>
<sequence length="186" mass="21402">MDSSLPTLRTDRLILTPLQRSDAPTIQALFPQWEVVRYLNSRIPWPYPDDGALVYVRDLALPAMAEGREWHWMMRLRDDVECVVGSISLYDEPGNNRGFWLAPQWWGRGYMREACRVVNRYWFETLARPVMQVPKAVANIGSRKVSEHEGMRRVAVQEGEFVAGSMSVEIWEMTRAEWLSSVAASG</sequence>
<dbReference type="OrthoDB" id="9804153at2"/>
<dbReference type="Proteomes" id="UP000029493">
    <property type="component" value="Chromosome"/>
</dbReference>